<reference evidence="1 2" key="1">
    <citation type="submission" date="2016-10" db="EMBL/GenBank/DDBJ databases">
        <authorList>
            <person name="de Groot N.N."/>
        </authorList>
    </citation>
    <scope>NUCLEOTIDE SEQUENCE [LARGE SCALE GENOMIC DNA]</scope>
    <source>
        <strain evidence="1 2">DSM 1736</strain>
    </source>
</reference>
<dbReference type="EMBL" id="FNHB01000003">
    <property type="protein sequence ID" value="SDM26677.1"/>
    <property type="molecule type" value="Genomic_DNA"/>
</dbReference>
<dbReference type="Proteomes" id="UP000214880">
    <property type="component" value="Unassembled WGS sequence"/>
</dbReference>
<gene>
    <name evidence="1" type="ORF">SAMN04488502_103102</name>
</gene>
<evidence type="ECO:0000313" key="2">
    <source>
        <dbReference type="Proteomes" id="UP000214880"/>
    </source>
</evidence>
<proteinExistence type="predicted"/>
<evidence type="ECO:0000313" key="1">
    <source>
        <dbReference type="EMBL" id="SDM26677.1"/>
    </source>
</evidence>
<dbReference type="InterPro" id="IPR036390">
    <property type="entry name" value="WH_DNA-bd_sf"/>
</dbReference>
<dbReference type="SUPFAM" id="SSF46785">
    <property type="entry name" value="Winged helix' DNA-binding domain"/>
    <property type="match status" value="1"/>
</dbReference>
<dbReference type="Gene3D" id="1.10.10.10">
    <property type="entry name" value="Winged helix-like DNA-binding domain superfamily/Winged helix DNA-binding domain"/>
    <property type="match status" value="1"/>
</dbReference>
<keyword evidence="2" id="KW-1185">Reference proteome</keyword>
<organism evidence="1 2">
    <name type="scientific">Dendrosporobacter quercicolus</name>
    <dbReference type="NCBI Taxonomy" id="146817"/>
    <lineage>
        <taxon>Bacteria</taxon>
        <taxon>Bacillati</taxon>
        <taxon>Bacillota</taxon>
        <taxon>Negativicutes</taxon>
        <taxon>Selenomonadales</taxon>
        <taxon>Sporomusaceae</taxon>
        <taxon>Dendrosporobacter</taxon>
    </lineage>
</organism>
<accession>A0A1G9RUK7</accession>
<name>A0A1G9RUK7_9FIRM</name>
<dbReference type="AlphaFoldDB" id="A0A1G9RUK7"/>
<sequence>MQLAKMVALGALEALGTASGYDIFQFLAVNQIDKWTDIQKPSIYYALRQLEKERAVEGISRLREGKYPEKVMYRLTTKGVELFDRLQEKAFLGIYPRFYGFKLALKFNIRRSAAEIEVLANRAVTAIDRQLAMMEKYLSGLPAGERERNAFFIEHDRRLFTAERQWILEAAEWVKTGQ</sequence>
<protein>
    <submittedName>
        <fullName evidence="1">Transcriptional regulator, PadR family</fullName>
    </submittedName>
</protein>
<dbReference type="InterPro" id="IPR036388">
    <property type="entry name" value="WH-like_DNA-bd_sf"/>
</dbReference>
<dbReference type="RefSeq" id="WP_173812979.1">
    <property type="nucleotide sequence ID" value="NZ_FNHB01000003.1"/>
</dbReference>
<dbReference type="STRING" id="146817.SAMN04488502_103102"/>